<proteinExistence type="predicted"/>
<gene>
    <name evidence="1" type="ORF">DDF67_23985</name>
</gene>
<protein>
    <submittedName>
        <fullName evidence="1">Uncharacterized protein</fullName>
    </submittedName>
</protein>
<evidence type="ECO:0000313" key="2">
    <source>
        <dbReference type="Proteomes" id="UP000245073"/>
    </source>
</evidence>
<sequence>MTFNALLTQYLDAARQAADQLERPLDPLSQLRRIAWALAEIEAKTILTPPIMRALADTRSALDEAVRRVNSVLLILEGMASAQALLRVRIDALARALRSADPDPTTAFLHGL</sequence>
<name>A0A2T9JEF4_9CAUL</name>
<keyword evidence="2" id="KW-1185">Reference proteome</keyword>
<accession>A0A2T9JEF4</accession>
<dbReference type="Proteomes" id="UP000245073">
    <property type="component" value="Unassembled WGS sequence"/>
</dbReference>
<dbReference type="AlphaFoldDB" id="A0A2T9JEF4"/>
<dbReference type="EMBL" id="QDKQ01000077">
    <property type="protein sequence ID" value="PVM82074.1"/>
    <property type="molecule type" value="Genomic_DNA"/>
</dbReference>
<comment type="caution">
    <text evidence="1">The sequence shown here is derived from an EMBL/GenBank/DDBJ whole genome shotgun (WGS) entry which is preliminary data.</text>
</comment>
<reference evidence="1 2" key="1">
    <citation type="submission" date="2018-04" db="EMBL/GenBank/DDBJ databases">
        <title>The genome sequence of Caulobacter sp. 744.</title>
        <authorList>
            <person name="Gao J."/>
            <person name="Sun J."/>
        </authorList>
    </citation>
    <scope>NUCLEOTIDE SEQUENCE [LARGE SCALE GENOMIC DNA]</scope>
    <source>
        <strain evidence="1 2">774</strain>
    </source>
</reference>
<organism evidence="1 2">
    <name type="scientific">Caulobacter endophyticus</name>
    <dbReference type="NCBI Taxonomy" id="2172652"/>
    <lineage>
        <taxon>Bacteria</taxon>
        <taxon>Pseudomonadati</taxon>
        <taxon>Pseudomonadota</taxon>
        <taxon>Alphaproteobacteria</taxon>
        <taxon>Caulobacterales</taxon>
        <taxon>Caulobacteraceae</taxon>
        <taxon>Caulobacter</taxon>
    </lineage>
</organism>
<dbReference type="RefSeq" id="WP_109455262.1">
    <property type="nucleotide sequence ID" value="NZ_QDKQ01000077.1"/>
</dbReference>
<evidence type="ECO:0000313" key="1">
    <source>
        <dbReference type="EMBL" id="PVM82074.1"/>
    </source>
</evidence>